<dbReference type="PANTHER" id="PTHR10361">
    <property type="entry name" value="SODIUM-BILE ACID COTRANSPORTER"/>
    <property type="match status" value="1"/>
</dbReference>
<evidence type="ECO:0000256" key="6">
    <source>
        <dbReference type="ARBA" id="ARBA00023136"/>
    </source>
</evidence>
<feature type="transmembrane region" description="Helical" evidence="8">
    <location>
        <begin position="174"/>
        <end position="192"/>
    </location>
</feature>
<dbReference type="GO" id="GO:0016020">
    <property type="term" value="C:membrane"/>
    <property type="evidence" value="ECO:0007669"/>
    <property type="project" value="UniProtKB-SubCell"/>
</dbReference>
<evidence type="ECO:0000256" key="9">
    <source>
        <dbReference type="SAM" id="SignalP"/>
    </source>
</evidence>
<gene>
    <name evidence="10" type="ORF">BaRGS_00033896</name>
</gene>
<evidence type="ECO:0000256" key="2">
    <source>
        <dbReference type="ARBA" id="ARBA00006528"/>
    </source>
</evidence>
<dbReference type="AlphaFoldDB" id="A0ABD0JJ04"/>
<keyword evidence="9" id="KW-0732">Signal</keyword>
<keyword evidence="11" id="KW-1185">Reference proteome</keyword>
<comment type="similarity">
    <text evidence="2">Belongs to the bile acid:sodium symporter (BASS) (TC 2.A.28) family.</text>
</comment>
<comment type="subcellular location">
    <subcellularLocation>
        <location evidence="1">Membrane</location>
        <topology evidence="1">Multi-pass membrane protein</topology>
    </subcellularLocation>
</comment>
<evidence type="ECO:0008006" key="12">
    <source>
        <dbReference type="Google" id="ProtNLM"/>
    </source>
</evidence>
<evidence type="ECO:0000256" key="1">
    <source>
        <dbReference type="ARBA" id="ARBA00004141"/>
    </source>
</evidence>
<feature type="region of interest" description="Disordered" evidence="7">
    <location>
        <begin position="446"/>
        <end position="469"/>
    </location>
</feature>
<dbReference type="EMBL" id="JACVVK020000423">
    <property type="protein sequence ID" value="KAK7474824.1"/>
    <property type="molecule type" value="Genomic_DNA"/>
</dbReference>
<protein>
    <recommendedName>
        <fullName evidence="12">Ileal sodium/bile acid cotransporter</fullName>
    </recommendedName>
</protein>
<accession>A0ABD0JJ04</accession>
<dbReference type="InterPro" id="IPR038770">
    <property type="entry name" value="Na+/solute_symporter_sf"/>
</dbReference>
<evidence type="ECO:0000256" key="5">
    <source>
        <dbReference type="ARBA" id="ARBA00022989"/>
    </source>
</evidence>
<dbReference type="Proteomes" id="UP001519460">
    <property type="component" value="Unassembled WGS sequence"/>
</dbReference>
<dbReference type="Pfam" id="PF01758">
    <property type="entry name" value="SBF"/>
    <property type="match status" value="1"/>
</dbReference>
<feature type="signal peptide" evidence="9">
    <location>
        <begin position="1"/>
        <end position="20"/>
    </location>
</feature>
<evidence type="ECO:0000256" key="4">
    <source>
        <dbReference type="ARBA" id="ARBA00022847"/>
    </source>
</evidence>
<organism evidence="10 11">
    <name type="scientific">Batillaria attramentaria</name>
    <dbReference type="NCBI Taxonomy" id="370345"/>
    <lineage>
        <taxon>Eukaryota</taxon>
        <taxon>Metazoa</taxon>
        <taxon>Spiralia</taxon>
        <taxon>Lophotrochozoa</taxon>
        <taxon>Mollusca</taxon>
        <taxon>Gastropoda</taxon>
        <taxon>Caenogastropoda</taxon>
        <taxon>Sorbeoconcha</taxon>
        <taxon>Cerithioidea</taxon>
        <taxon>Batillariidae</taxon>
        <taxon>Batillaria</taxon>
    </lineage>
</organism>
<comment type="caution">
    <text evidence="10">The sequence shown here is derived from an EMBL/GenBank/DDBJ whole genome shotgun (WGS) entry which is preliminary data.</text>
</comment>
<dbReference type="Gene3D" id="1.20.1530.20">
    <property type="match status" value="1"/>
</dbReference>
<feature type="transmembrane region" description="Helical" evidence="8">
    <location>
        <begin position="351"/>
        <end position="373"/>
    </location>
</feature>
<feature type="compositionally biased region" description="Basic and acidic residues" evidence="7">
    <location>
        <begin position="453"/>
        <end position="469"/>
    </location>
</feature>
<evidence type="ECO:0000256" key="7">
    <source>
        <dbReference type="SAM" id="MobiDB-lite"/>
    </source>
</evidence>
<feature type="transmembrane region" description="Helical" evidence="8">
    <location>
        <begin position="259"/>
        <end position="277"/>
    </location>
</feature>
<feature type="transmembrane region" description="Helical" evidence="8">
    <location>
        <begin position="412"/>
        <end position="435"/>
    </location>
</feature>
<evidence type="ECO:0000313" key="10">
    <source>
        <dbReference type="EMBL" id="KAK7474824.1"/>
    </source>
</evidence>
<keyword evidence="4" id="KW-0769">Symport</keyword>
<evidence type="ECO:0000313" key="11">
    <source>
        <dbReference type="Proteomes" id="UP001519460"/>
    </source>
</evidence>
<feature type="transmembrane region" description="Helical" evidence="8">
    <location>
        <begin position="230"/>
        <end position="247"/>
    </location>
</feature>
<dbReference type="GO" id="GO:0015293">
    <property type="term" value="F:symporter activity"/>
    <property type="evidence" value="ECO:0007669"/>
    <property type="project" value="UniProtKB-KW"/>
</dbReference>
<evidence type="ECO:0000256" key="3">
    <source>
        <dbReference type="ARBA" id="ARBA00022692"/>
    </source>
</evidence>
<feature type="transmembrane region" description="Helical" evidence="8">
    <location>
        <begin position="326"/>
        <end position="345"/>
    </location>
</feature>
<keyword evidence="6 8" id="KW-0472">Membrane</keyword>
<dbReference type="InterPro" id="IPR004710">
    <property type="entry name" value="Bilac:Na_transpt"/>
</dbReference>
<keyword evidence="3 8" id="KW-0812">Transmembrane</keyword>
<keyword evidence="4" id="KW-0813">Transport</keyword>
<feature type="transmembrane region" description="Helical" evidence="8">
    <location>
        <begin position="380"/>
        <end position="400"/>
    </location>
</feature>
<feature type="transmembrane region" description="Helical" evidence="8">
    <location>
        <begin position="289"/>
        <end position="306"/>
    </location>
</feature>
<keyword evidence="5 8" id="KW-1133">Transmembrane helix</keyword>
<reference evidence="10 11" key="1">
    <citation type="journal article" date="2023" name="Sci. Data">
        <title>Genome assembly of the Korean intertidal mud-creeper Batillaria attramentaria.</title>
        <authorList>
            <person name="Patra A.K."/>
            <person name="Ho P.T."/>
            <person name="Jun S."/>
            <person name="Lee S.J."/>
            <person name="Kim Y."/>
            <person name="Won Y.J."/>
        </authorList>
    </citation>
    <scope>NUCLEOTIDE SEQUENCE [LARGE SCALE GENOMIC DNA]</scope>
    <source>
        <strain evidence="10">Wonlab-2016</strain>
    </source>
</reference>
<name>A0ABD0JJ04_9CAEN</name>
<evidence type="ECO:0000256" key="8">
    <source>
        <dbReference type="SAM" id="Phobius"/>
    </source>
</evidence>
<dbReference type="InterPro" id="IPR002657">
    <property type="entry name" value="BilAc:Na_symport/Acr3"/>
</dbReference>
<sequence>MAYRHMYVILVCAFVHSLQCSGGPALHVTTDFQSSQQKITEDSYRTLTFNYTASSDLSSLNNSVFLTICCITEDSDIAESHISQAENSIDLKAQNEGNFDIRVKGLFVGRTVTYVYFIFTQSQSAGSCDVEEIQSEQDVQSFNISNLYPVNQTRRVFGASYSVVVVREKRAVDVAFNVIVVLLVLIVNLGMGCKTELPVIKATLRRPVGPVTGVCSQFIIMPLISFTAAYTFSFEPALAIGFFALGCSPGGSASNAYTLFLGGMIPLWLFTLGRKLYSDSSIQVPYQNIIFSLLGLIIPVCIGLVVQHRRPAWAKVLVKVSKGIMVVFLLFVLTVGVYANVYIFRLMKAQVLVTAALLPYLGFLLGGLVALAFHMSREHIITIAVETGIQNTGIAIVLLLLSLEPPDSDISIVAPIASALFTPIPIWVAIAVRYIHKWRHSKKKPIPMDDLDNNEHEALQEVGKRDGDA</sequence>
<dbReference type="PANTHER" id="PTHR10361:SF28">
    <property type="entry name" value="P3 PROTEIN-RELATED"/>
    <property type="match status" value="1"/>
</dbReference>
<proteinExistence type="inferred from homology"/>
<feature type="chain" id="PRO_5044823285" description="Ileal sodium/bile acid cotransporter" evidence="9">
    <location>
        <begin position="21"/>
        <end position="469"/>
    </location>
</feature>